<protein>
    <recommendedName>
        <fullName evidence="7">Lipoprotein LpqN</fullName>
    </recommendedName>
</protein>
<dbReference type="Pfam" id="PF10738">
    <property type="entry name" value="Lpp-LpqN"/>
    <property type="match status" value="1"/>
</dbReference>
<keyword evidence="1 2" id="KW-0732">Signal</keyword>
<reference evidence="3 6" key="2">
    <citation type="journal article" date="2019" name="Emerg. Microbes Infect.">
        <title>Comprehensive subspecies identification of 175 nontuberculous mycobacteria species based on 7547 genomic profiles.</title>
        <authorList>
            <person name="Matsumoto Y."/>
            <person name="Kinjo T."/>
            <person name="Motooka D."/>
            <person name="Nabeya D."/>
            <person name="Jung N."/>
            <person name="Uechi K."/>
            <person name="Horii T."/>
            <person name="Iida T."/>
            <person name="Fujita J."/>
            <person name="Nakamura S."/>
        </authorList>
    </citation>
    <scope>NUCLEOTIDE SEQUENCE [LARGE SCALE GENOMIC DNA]</scope>
    <source>
        <strain evidence="3 6">JCM 12687</strain>
    </source>
</reference>
<proteinExistence type="predicted"/>
<sequence>MRSPYALCATVAAAAALFAVPGCTRVVAGIAVPSAGGVSANSAACEHVSAPLTAIQTHAAGEPQLRIPQPSDWQRNSMLDSEMIRFAMANQKLTADKFTPTAVVTLESAPGMTQDRQKIFEQERATLVDRLGATDLRSTETSRCGQPAVLTSFNAPAMGRIPPRKAKTLMVFGAFSGRTYVVTVTVQSTDPDNPTYARDTQTILTGFQMLPPEAG</sequence>
<accession>A0A7I7W2W8</accession>
<dbReference type="RefSeq" id="WP_083130406.1">
    <property type="nucleotide sequence ID" value="NZ_AP022606.1"/>
</dbReference>
<evidence type="ECO:0008006" key="7">
    <source>
        <dbReference type="Google" id="ProtNLM"/>
    </source>
</evidence>
<keyword evidence="6" id="KW-1185">Reference proteome</keyword>
<name>A0A7I7W2W8_9MYCO</name>
<gene>
    <name evidence="4" type="ORF">BST20_06175</name>
    <name evidence="3" type="ORF">MBRA_09480</name>
</gene>
<dbReference type="Proteomes" id="UP000467379">
    <property type="component" value="Chromosome"/>
</dbReference>
<evidence type="ECO:0000313" key="5">
    <source>
        <dbReference type="Proteomes" id="UP000192441"/>
    </source>
</evidence>
<dbReference type="OrthoDB" id="4761628at2"/>
<dbReference type="Gene3D" id="3.40.1000.10">
    <property type="entry name" value="Mog1/PsbP, alpha/beta/alpha sandwich"/>
    <property type="match status" value="1"/>
</dbReference>
<evidence type="ECO:0000256" key="1">
    <source>
        <dbReference type="ARBA" id="ARBA00022729"/>
    </source>
</evidence>
<dbReference type="InterPro" id="IPR019674">
    <property type="entry name" value="Lipoprotein_LpqN/LpqT-like"/>
</dbReference>
<evidence type="ECO:0000313" key="3">
    <source>
        <dbReference type="EMBL" id="BBZ10753.1"/>
    </source>
</evidence>
<dbReference type="AlphaFoldDB" id="A0A7I7W2W8"/>
<feature type="chain" id="PRO_5044657954" description="Lipoprotein LpqN" evidence="2">
    <location>
        <begin position="29"/>
        <end position="215"/>
    </location>
</feature>
<reference evidence="3" key="3">
    <citation type="submission" date="2020-02" db="EMBL/GenBank/DDBJ databases">
        <authorList>
            <person name="Matsumoto Y."/>
            <person name="Kinjo T."/>
            <person name="Motooka D."/>
            <person name="Nabeya D."/>
            <person name="Jung N."/>
            <person name="Uechi K."/>
            <person name="Horii T."/>
            <person name="Iida T."/>
            <person name="Fujita J."/>
            <person name="Nakamura S."/>
        </authorList>
    </citation>
    <scope>NUCLEOTIDE SEQUENCE</scope>
    <source>
        <strain evidence="3">JCM 12687</strain>
    </source>
</reference>
<feature type="signal peptide" evidence="2">
    <location>
        <begin position="1"/>
        <end position="28"/>
    </location>
</feature>
<dbReference type="EMBL" id="MVHM01000001">
    <property type="protein sequence ID" value="ORA41660.1"/>
    <property type="molecule type" value="Genomic_DNA"/>
</dbReference>
<dbReference type="EMBL" id="AP022606">
    <property type="protein sequence ID" value="BBZ10753.1"/>
    <property type="molecule type" value="Genomic_DNA"/>
</dbReference>
<evidence type="ECO:0000313" key="4">
    <source>
        <dbReference type="EMBL" id="ORA41660.1"/>
    </source>
</evidence>
<evidence type="ECO:0000256" key="2">
    <source>
        <dbReference type="SAM" id="SignalP"/>
    </source>
</evidence>
<evidence type="ECO:0000313" key="6">
    <source>
        <dbReference type="Proteomes" id="UP000467379"/>
    </source>
</evidence>
<dbReference type="Proteomes" id="UP000192441">
    <property type="component" value="Unassembled WGS sequence"/>
</dbReference>
<organism evidence="4 5">
    <name type="scientific">Mycobacterium branderi</name>
    <dbReference type="NCBI Taxonomy" id="43348"/>
    <lineage>
        <taxon>Bacteria</taxon>
        <taxon>Bacillati</taxon>
        <taxon>Actinomycetota</taxon>
        <taxon>Actinomycetes</taxon>
        <taxon>Mycobacteriales</taxon>
        <taxon>Mycobacteriaceae</taxon>
        <taxon>Mycobacterium</taxon>
    </lineage>
</organism>
<reference evidence="4 5" key="1">
    <citation type="submission" date="2016-12" db="EMBL/GenBank/DDBJ databases">
        <title>The new phylogeny of genus Mycobacterium.</title>
        <authorList>
            <person name="Tortoli E."/>
            <person name="Trovato A."/>
            <person name="Cirillo D.M."/>
        </authorList>
    </citation>
    <scope>NUCLEOTIDE SEQUENCE [LARGE SCALE GENOMIC DNA]</scope>
    <source>
        <strain evidence="4 5">DSM 44624</strain>
    </source>
</reference>